<keyword evidence="2" id="KW-1185">Reference proteome</keyword>
<comment type="caution">
    <text evidence="1">The sequence shown here is derived from an EMBL/GenBank/DDBJ whole genome shotgun (WGS) entry which is preliminary data.</text>
</comment>
<protein>
    <submittedName>
        <fullName evidence="1">Uncharacterized protein</fullName>
    </submittedName>
</protein>
<gene>
    <name evidence="1" type="ORF">JVT61DRAFT_12059</name>
</gene>
<dbReference type="EMBL" id="JAGFBS010000051">
    <property type="protein sequence ID" value="KAG6370441.1"/>
    <property type="molecule type" value="Genomic_DNA"/>
</dbReference>
<name>A0A8I3A435_9AGAM</name>
<accession>A0A8I3A435</accession>
<evidence type="ECO:0000313" key="1">
    <source>
        <dbReference type="EMBL" id="KAG6370441.1"/>
    </source>
</evidence>
<reference evidence="1" key="1">
    <citation type="submission" date="2021-03" db="EMBL/GenBank/DDBJ databases">
        <title>Evolutionary innovations through gain and loss of genes in the ectomycorrhizal Boletales.</title>
        <authorList>
            <person name="Wu G."/>
            <person name="Miyauchi S."/>
            <person name="Morin E."/>
            <person name="Yang Z.-L."/>
            <person name="Xu J."/>
            <person name="Martin F.M."/>
        </authorList>
    </citation>
    <scope>NUCLEOTIDE SEQUENCE</scope>
    <source>
        <strain evidence="1">BR01</strain>
    </source>
</reference>
<organism evidence="1 2">
    <name type="scientific">Boletus reticuloceps</name>
    <dbReference type="NCBI Taxonomy" id="495285"/>
    <lineage>
        <taxon>Eukaryota</taxon>
        <taxon>Fungi</taxon>
        <taxon>Dikarya</taxon>
        <taxon>Basidiomycota</taxon>
        <taxon>Agaricomycotina</taxon>
        <taxon>Agaricomycetes</taxon>
        <taxon>Agaricomycetidae</taxon>
        <taxon>Boletales</taxon>
        <taxon>Boletineae</taxon>
        <taxon>Boletaceae</taxon>
        <taxon>Boletoideae</taxon>
        <taxon>Boletus</taxon>
    </lineage>
</organism>
<proteinExistence type="predicted"/>
<dbReference type="AlphaFoldDB" id="A0A8I3A435"/>
<dbReference type="OrthoDB" id="10659684at2759"/>
<dbReference type="Proteomes" id="UP000683000">
    <property type="component" value="Unassembled WGS sequence"/>
</dbReference>
<evidence type="ECO:0000313" key="2">
    <source>
        <dbReference type="Proteomes" id="UP000683000"/>
    </source>
</evidence>
<sequence>MAITTSQLNYDAALHVEWQSLHVDNKSSVISRHRTYQQVCDAIAAYTYVFGLGLWSKANMSPTALLQGIATVLQRVVLCGQLDEDESTSNSGLNNLFENAIQNVSDVFPSQLIFPFQPVSRNAMQNVSDMFSSQPIHIWECDAGASRGCSDMPYHRPLSSQITLFLSISNVVKCKHRARTSALVVDTRFICPTSSIHDSEPSQITHANSTMANAEDTGLEVGMNSI</sequence>